<dbReference type="AlphaFoldDB" id="A0A3D8IPM2"/>
<feature type="transmembrane region" description="Helical" evidence="2">
    <location>
        <begin position="51"/>
        <end position="71"/>
    </location>
</feature>
<dbReference type="RefSeq" id="WP_115542348.1">
    <property type="nucleotide sequence ID" value="NZ_NXLQ01000002.1"/>
</dbReference>
<feature type="transmembrane region" description="Helical" evidence="2">
    <location>
        <begin position="77"/>
        <end position="97"/>
    </location>
</feature>
<keyword evidence="2" id="KW-0472">Membrane</keyword>
<dbReference type="Proteomes" id="UP000256379">
    <property type="component" value="Unassembled WGS sequence"/>
</dbReference>
<protein>
    <recommendedName>
        <fullName evidence="5">Arginine biosynthesis protein ArgJ</fullName>
    </recommendedName>
</protein>
<keyword evidence="2" id="KW-0812">Transmembrane</keyword>
<keyword evidence="2" id="KW-1133">Transmembrane helix</keyword>
<evidence type="ECO:0000256" key="1">
    <source>
        <dbReference type="SAM" id="MobiDB-lite"/>
    </source>
</evidence>
<feature type="compositionally biased region" description="Polar residues" evidence="1">
    <location>
        <begin position="1"/>
        <end position="11"/>
    </location>
</feature>
<evidence type="ECO:0000313" key="4">
    <source>
        <dbReference type="Proteomes" id="UP000256379"/>
    </source>
</evidence>
<accession>A0A3D8IPM2</accession>
<gene>
    <name evidence="3" type="ORF">CQA53_01985</name>
</gene>
<dbReference type="OrthoDB" id="5329702at2"/>
<dbReference type="EMBL" id="NXLQ01000002">
    <property type="protein sequence ID" value="RDU67053.1"/>
    <property type="molecule type" value="Genomic_DNA"/>
</dbReference>
<evidence type="ECO:0008006" key="5">
    <source>
        <dbReference type="Google" id="ProtNLM"/>
    </source>
</evidence>
<evidence type="ECO:0000256" key="2">
    <source>
        <dbReference type="SAM" id="Phobius"/>
    </source>
</evidence>
<keyword evidence="4" id="KW-1185">Reference proteome</keyword>
<name>A0A3D8IPM2_9HELI</name>
<feature type="region of interest" description="Disordered" evidence="1">
    <location>
        <begin position="1"/>
        <end position="22"/>
    </location>
</feature>
<reference evidence="3 4" key="1">
    <citation type="submission" date="2018-04" db="EMBL/GenBank/DDBJ databases">
        <title>Novel Campyloabacter and Helicobacter Species and Strains.</title>
        <authorList>
            <person name="Mannion A.J."/>
            <person name="Shen Z."/>
            <person name="Fox J.G."/>
        </authorList>
    </citation>
    <scope>NUCLEOTIDE SEQUENCE [LARGE SCALE GENOMIC DNA]</scope>
    <source>
        <strain evidence="3 4">MIT 17-337</strain>
    </source>
</reference>
<proteinExistence type="predicted"/>
<sequence>MQQDSSNSPKITQLIEDTQEQQDEKYFDNKHQELKTDDGKMKPIIKGANDLSLGISMVVAVLLGLGLGYGLYKLTGYYWLLWVGLGYGVAAAILNVVRACKRLTKDLNELKNDEKYKYMLDKIIEKQEEKTKK</sequence>
<evidence type="ECO:0000313" key="3">
    <source>
        <dbReference type="EMBL" id="RDU67053.1"/>
    </source>
</evidence>
<organism evidence="3 4">
    <name type="scientific">Helicobacter didelphidarum</name>
    <dbReference type="NCBI Taxonomy" id="2040648"/>
    <lineage>
        <taxon>Bacteria</taxon>
        <taxon>Pseudomonadati</taxon>
        <taxon>Campylobacterota</taxon>
        <taxon>Epsilonproteobacteria</taxon>
        <taxon>Campylobacterales</taxon>
        <taxon>Helicobacteraceae</taxon>
        <taxon>Helicobacter</taxon>
    </lineage>
</organism>
<dbReference type="Pfam" id="PF09527">
    <property type="entry name" value="ATPase_gene1"/>
    <property type="match status" value="1"/>
</dbReference>
<dbReference type="InterPro" id="IPR032820">
    <property type="entry name" value="ATPase_put"/>
</dbReference>
<comment type="caution">
    <text evidence="3">The sequence shown here is derived from an EMBL/GenBank/DDBJ whole genome shotgun (WGS) entry which is preliminary data.</text>
</comment>